<name>A0A5B0PX86_PUCGR</name>
<dbReference type="AlphaFoldDB" id="A0A5B0PX86"/>
<sequence length="176" mass="19311">MCSTHLTHQALLAFTLLANLFFAGAIQCGACHGAELSPDVPMQISCGELRRCPNSCWQHVTVWRHRCPKCQDAALVPTTGQMCPTGHPLQTYRYIPVPCRVCGTLYTIHWTGITGTSTCGTLSGKSPGDEGYCSATVAVRYSRCESAQCFPRGQTVLEPISKCASRNQHWPEIFFN</sequence>
<evidence type="ECO:0000313" key="4">
    <source>
        <dbReference type="Proteomes" id="UP000324748"/>
    </source>
</evidence>
<evidence type="ECO:0000313" key="3">
    <source>
        <dbReference type="EMBL" id="KAA1105437.1"/>
    </source>
</evidence>
<comment type="caution">
    <text evidence="3">The sequence shown here is derived from an EMBL/GenBank/DDBJ whole genome shotgun (WGS) entry which is preliminary data.</text>
</comment>
<reference evidence="4 5" key="1">
    <citation type="submission" date="2019-05" db="EMBL/GenBank/DDBJ databases">
        <title>Emergence of the Ug99 lineage of the wheat stem rust pathogen through somatic hybridization.</title>
        <authorList>
            <person name="Li F."/>
            <person name="Upadhyaya N.M."/>
            <person name="Sperschneider J."/>
            <person name="Matny O."/>
            <person name="Nguyen-Phuc H."/>
            <person name="Mago R."/>
            <person name="Raley C."/>
            <person name="Miller M.E."/>
            <person name="Silverstein K.A.T."/>
            <person name="Henningsen E."/>
            <person name="Hirsch C.D."/>
            <person name="Visser B."/>
            <person name="Pretorius Z.A."/>
            <person name="Steffenson B.J."/>
            <person name="Schwessinger B."/>
            <person name="Dodds P.N."/>
            <person name="Figueroa M."/>
        </authorList>
    </citation>
    <scope>NUCLEOTIDE SEQUENCE [LARGE SCALE GENOMIC DNA]</scope>
    <source>
        <strain evidence="3">21-0</strain>
        <strain evidence="2 5">Ug99</strain>
    </source>
</reference>
<dbReference type="EMBL" id="VSWC01000040">
    <property type="protein sequence ID" value="KAA1105437.1"/>
    <property type="molecule type" value="Genomic_DNA"/>
</dbReference>
<organism evidence="3 4">
    <name type="scientific">Puccinia graminis f. sp. tritici</name>
    <dbReference type="NCBI Taxonomy" id="56615"/>
    <lineage>
        <taxon>Eukaryota</taxon>
        <taxon>Fungi</taxon>
        <taxon>Dikarya</taxon>
        <taxon>Basidiomycota</taxon>
        <taxon>Pucciniomycotina</taxon>
        <taxon>Pucciniomycetes</taxon>
        <taxon>Pucciniales</taxon>
        <taxon>Pucciniaceae</taxon>
        <taxon>Puccinia</taxon>
    </lineage>
</organism>
<dbReference type="Proteomes" id="UP000325313">
    <property type="component" value="Unassembled WGS sequence"/>
</dbReference>
<dbReference type="Proteomes" id="UP000324748">
    <property type="component" value="Unassembled WGS sequence"/>
</dbReference>
<evidence type="ECO:0000313" key="5">
    <source>
        <dbReference type="Proteomes" id="UP000325313"/>
    </source>
</evidence>
<protein>
    <recommendedName>
        <fullName evidence="6">RING-type domain-containing protein</fullName>
    </recommendedName>
</protein>
<gene>
    <name evidence="3" type="ORF">PGT21_007346</name>
    <name evidence="2" type="ORF">PGTUg99_028618</name>
</gene>
<keyword evidence="4" id="KW-1185">Reference proteome</keyword>
<evidence type="ECO:0000313" key="2">
    <source>
        <dbReference type="EMBL" id="KAA1088447.1"/>
    </source>
</evidence>
<keyword evidence="1" id="KW-0732">Signal</keyword>
<evidence type="ECO:0000256" key="1">
    <source>
        <dbReference type="SAM" id="SignalP"/>
    </source>
</evidence>
<feature type="signal peptide" evidence="1">
    <location>
        <begin position="1"/>
        <end position="25"/>
    </location>
</feature>
<feature type="chain" id="PRO_5036137842" description="RING-type domain-containing protein" evidence="1">
    <location>
        <begin position="26"/>
        <end position="176"/>
    </location>
</feature>
<accession>A0A5B0PX86</accession>
<dbReference type="EMBL" id="VDEP01000406">
    <property type="protein sequence ID" value="KAA1088447.1"/>
    <property type="molecule type" value="Genomic_DNA"/>
</dbReference>
<proteinExistence type="predicted"/>
<evidence type="ECO:0008006" key="6">
    <source>
        <dbReference type="Google" id="ProtNLM"/>
    </source>
</evidence>